<organism evidence="5 6">
    <name type="scientific">Brevibacillus fluminis</name>
    <dbReference type="NCBI Taxonomy" id="511487"/>
    <lineage>
        <taxon>Bacteria</taxon>
        <taxon>Bacillati</taxon>
        <taxon>Bacillota</taxon>
        <taxon>Bacilli</taxon>
        <taxon>Bacillales</taxon>
        <taxon>Paenibacillaceae</taxon>
        <taxon>Brevibacillus</taxon>
    </lineage>
</organism>
<keyword evidence="2" id="KW-0560">Oxidoreductase</keyword>
<evidence type="ECO:0000256" key="1">
    <source>
        <dbReference type="ARBA" id="ARBA00001974"/>
    </source>
</evidence>
<dbReference type="SUPFAM" id="SSF51905">
    <property type="entry name" value="FAD/NAD(P)-binding domain"/>
    <property type="match status" value="1"/>
</dbReference>
<dbReference type="InterPro" id="IPR002937">
    <property type="entry name" value="Amino_oxidase"/>
</dbReference>
<dbReference type="PANTHER" id="PTHR10742">
    <property type="entry name" value="FLAVIN MONOAMINE OXIDASE"/>
    <property type="match status" value="1"/>
</dbReference>
<comment type="cofactor">
    <cofactor evidence="1">
        <name>FAD</name>
        <dbReference type="ChEBI" id="CHEBI:57692"/>
    </cofactor>
</comment>
<dbReference type="OrthoDB" id="25353at2"/>
<dbReference type="Gene3D" id="1.10.405.10">
    <property type="entry name" value="Guanine Nucleotide Dissociation Inhibitor, domain 1"/>
    <property type="match status" value="1"/>
</dbReference>
<dbReference type="Pfam" id="PF10518">
    <property type="entry name" value="TAT_signal"/>
    <property type="match status" value="1"/>
</dbReference>
<proteinExistence type="predicted"/>
<dbReference type="Pfam" id="PF01593">
    <property type="entry name" value="Amino_oxidase"/>
    <property type="match status" value="1"/>
</dbReference>
<gene>
    <name evidence="5" type="ORF">EDM56_14480</name>
</gene>
<feature type="binding site" evidence="3">
    <location>
        <begin position="105"/>
        <end position="106"/>
    </location>
    <ligand>
        <name>FAD</name>
        <dbReference type="ChEBI" id="CHEBI:57692"/>
    </ligand>
</feature>
<dbReference type="Gene3D" id="3.90.660.10">
    <property type="match status" value="1"/>
</dbReference>
<feature type="binding site" evidence="3">
    <location>
        <position position="501"/>
    </location>
    <ligand>
        <name>FAD</name>
        <dbReference type="ChEBI" id="CHEBI:57692"/>
    </ligand>
</feature>
<dbReference type="NCBIfam" id="TIGR01409">
    <property type="entry name" value="TAT_signal_seq"/>
    <property type="match status" value="1"/>
</dbReference>
<dbReference type="SUPFAM" id="SSF54373">
    <property type="entry name" value="FAD-linked reductases, C-terminal domain"/>
    <property type="match status" value="1"/>
</dbReference>
<sequence length="534" mass="58393">MRSILGQNLKKAASIAREANERNISVDQVIAERMEKAISRRDFLKGTALVAAAVAVPPTLWSMGASAAKAEAKTSQKIVVVGAGLAGLTCAYRLKTKGIEAEVYEAAKRVGGRCYTRRGDFADSQIAEHGGELIDTEHQDIRKLAKELGLTLDDLPAAELSGTEEIYYIDNAPYSLRDIANDFQQILPIIERDAKDAGDYSYASSTARAQELDRMSVADWIRDNVPGGLKSRMGRLLRVAFTANSGAEIKEQSALILMETFGSYKPHGNVSFTGSSDERFHVRGGNDLIPTRMAEVLKGQINTEHELIAIKKEKDGGYKLTFRTGETTKDVKADQVVLALPFSILGSSVDFSQAGFSRLKSRVIRELGFGSCSKLNVQFTDRHWRTLGLNGSSYGDRGYANVWEVSRNQSGQAGLMVSFTGGDIAKTFANGDPQAHAQTLLKQLEPVFPGITGKWNGKATVDYWPSYKWTKGAYSYFGVGQYTKFYGAAAEPEENCYFAGEHTAEYYGFLNGAVESGERTAQQILQSQKVAKQA</sequence>
<evidence type="ECO:0000256" key="3">
    <source>
        <dbReference type="PIRSR" id="PIRSR601613-1"/>
    </source>
</evidence>
<evidence type="ECO:0000313" key="6">
    <source>
        <dbReference type="Proteomes" id="UP000271031"/>
    </source>
</evidence>
<feature type="binding site" evidence="3">
    <location>
        <position position="419"/>
    </location>
    <ligand>
        <name>substrate</name>
    </ligand>
</feature>
<dbReference type="InterPro" id="IPR050281">
    <property type="entry name" value="Flavin_monoamine_oxidase"/>
</dbReference>
<dbReference type="Gene3D" id="3.50.50.60">
    <property type="entry name" value="FAD/NAD(P)-binding domain"/>
    <property type="match status" value="1"/>
</dbReference>
<dbReference type="InterPro" id="IPR006311">
    <property type="entry name" value="TAT_signal"/>
</dbReference>
<evidence type="ECO:0000313" key="5">
    <source>
        <dbReference type="EMBL" id="RNB86920.1"/>
    </source>
</evidence>
<evidence type="ECO:0000259" key="4">
    <source>
        <dbReference type="Pfam" id="PF01593"/>
    </source>
</evidence>
<name>A0A3M8DFL0_9BACL</name>
<reference evidence="5 6" key="1">
    <citation type="submission" date="2018-10" db="EMBL/GenBank/DDBJ databases">
        <title>Phylogenomics of Brevibacillus.</title>
        <authorList>
            <person name="Dunlap C."/>
        </authorList>
    </citation>
    <scope>NUCLEOTIDE SEQUENCE [LARGE SCALE GENOMIC DNA]</scope>
    <source>
        <strain evidence="5 6">JCM 15716</strain>
    </source>
</reference>
<dbReference type="InterPro" id="IPR019546">
    <property type="entry name" value="TAT_signal_bac_arc"/>
</dbReference>
<dbReference type="InterPro" id="IPR001613">
    <property type="entry name" value="Flavin_amine_oxidase"/>
</dbReference>
<feature type="domain" description="Amine oxidase" evidence="4">
    <location>
        <begin position="85"/>
        <end position="525"/>
    </location>
</feature>
<dbReference type="Proteomes" id="UP000271031">
    <property type="component" value="Unassembled WGS sequence"/>
</dbReference>
<accession>A0A3M8DFL0</accession>
<dbReference type="EMBL" id="RHHQ01000012">
    <property type="protein sequence ID" value="RNB86920.1"/>
    <property type="molecule type" value="Genomic_DNA"/>
</dbReference>
<dbReference type="PROSITE" id="PS51318">
    <property type="entry name" value="TAT"/>
    <property type="match status" value="1"/>
</dbReference>
<dbReference type="PANTHER" id="PTHR10742:SF410">
    <property type="entry name" value="LYSINE-SPECIFIC HISTONE DEMETHYLASE 2"/>
    <property type="match status" value="1"/>
</dbReference>
<dbReference type="AlphaFoldDB" id="A0A3M8DFL0"/>
<comment type="caution">
    <text evidence="5">The sequence shown here is derived from an EMBL/GenBank/DDBJ whole genome shotgun (WGS) entry which is preliminary data.</text>
</comment>
<dbReference type="GO" id="GO:0016491">
    <property type="term" value="F:oxidoreductase activity"/>
    <property type="evidence" value="ECO:0007669"/>
    <property type="project" value="UniProtKB-KW"/>
</dbReference>
<dbReference type="RefSeq" id="WP_122918617.1">
    <property type="nucleotide sequence ID" value="NZ_RHHQ01000012.1"/>
</dbReference>
<evidence type="ECO:0000256" key="2">
    <source>
        <dbReference type="ARBA" id="ARBA00023002"/>
    </source>
</evidence>
<dbReference type="InterPro" id="IPR036188">
    <property type="entry name" value="FAD/NAD-bd_sf"/>
</dbReference>
<dbReference type="PRINTS" id="PR00757">
    <property type="entry name" value="AMINEOXDASEF"/>
</dbReference>
<protein>
    <submittedName>
        <fullName evidence="5">NAD(P)/FAD-dependent oxidoreductase</fullName>
    </submittedName>
</protein>
<keyword evidence="6" id="KW-1185">Reference proteome</keyword>